<dbReference type="HOGENOM" id="CLU_2744357_0_0_1"/>
<reference evidence="1" key="2">
    <citation type="submission" date="2018-05" db="EMBL/GenBank/DDBJ databases">
        <title>OpunRS2 (Oryza punctata Reference Sequence Version 2).</title>
        <authorList>
            <person name="Zhang J."/>
            <person name="Kudrna D."/>
            <person name="Lee S."/>
            <person name="Talag J."/>
            <person name="Welchert J."/>
            <person name="Wing R.A."/>
        </authorList>
    </citation>
    <scope>NUCLEOTIDE SEQUENCE [LARGE SCALE GENOMIC DNA]</scope>
</reference>
<dbReference type="Proteomes" id="UP000026962">
    <property type="component" value="Chromosome 1"/>
</dbReference>
<proteinExistence type="predicted"/>
<keyword evidence="2" id="KW-1185">Reference proteome</keyword>
<dbReference type="Gramene" id="OPUNC01G09880.1">
    <property type="protein sequence ID" value="OPUNC01G09880.1"/>
    <property type="gene ID" value="OPUNC01G09880"/>
</dbReference>
<protein>
    <submittedName>
        <fullName evidence="1">Uncharacterized protein</fullName>
    </submittedName>
</protein>
<dbReference type="EnsemblPlants" id="OPUNC01G09880.1">
    <property type="protein sequence ID" value="OPUNC01G09880.1"/>
    <property type="gene ID" value="OPUNC01G09880"/>
</dbReference>
<evidence type="ECO:0000313" key="2">
    <source>
        <dbReference type="Proteomes" id="UP000026962"/>
    </source>
</evidence>
<accession>A0A0E0JGL2</accession>
<reference evidence="1" key="1">
    <citation type="submission" date="2015-04" db="UniProtKB">
        <authorList>
            <consortium name="EnsemblPlants"/>
        </authorList>
    </citation>
    <scope>IDENTIFICATION</scope>
</reference>
<dbReference type="AlphaFoldDB" id="A0A0E0JGL2"/>
<organism evidence="1">
    <name type="scientific">Oryza punctata</name>
    <name type="common">Red rice</name>
    <dbReference type="NCBI Taxonomy" id="4537"/>
    <lineage>
        <taxon>Eukaryota</taxon>
        <taxon>Viridiplantae</taxon>
        <taxon>Streptophyta</taxon>
        <taxon>Embryophyta</taxon>
        <taxon>Tracheophyta</taxon>
        <taxon>Spermatophyta</taxon>
        <taxon>Magnoliopsida</taxon>
        <taxon>Liliopsida</taxon>
        <taxon>Poales</taxon>
        <taxon>Poaceae</taxon>
        <taxon>BOP clade</taxon>
        <taxon>Oryzoideae</taxon>
        <taxon>Oryzeae</taxon>
        <taxon>Oryzinae</taxon>
        <taxon>Oryza</taxon>
    </lineage>
</organism>
<name>A0A0E0JGL2_ORYPU</name>
<evidence type="ECO:0000313" key="1">
    <source>
        <dbReference type="EnsemblPlants" id="OPUNC01G09880.1"/>
    </source>
</evidence>
<sequence>MGWAVWARKAQVCELDEPNEPFAVVQFQMSRRAPRAGGGTPMAVSALVSEAEKEACVGRCEHPRGGGLGLA</sequence>